<sequence>MPHPVSLAAWDPALEPRLVLTDLDGSLLDHDSYNAAPALPWLARLKALGIPVVPVTSKTRAELGELRRALNLTATPFVAENGAVIGLPPGWCHPRLDRPGDARDGVVIKHMGVDVAFIRARLDIWRQRLGLDFTRMGEMSLADVMALTGLDERRAREAQQREGSEPFVWRGGDAELEALHQALEGDGLQCTQGGRFWHAMGRHADKGRAVTWLIQRFAGLRGQVPRALALGDGPNDLSMLEAVDHAVVIKGRHDLVVRPAHTHVYYTDASGPEGWAEGVTHWWGAREEALHE</sequence>
<dbReference type="SFLD" id="SFLDG01142">
    <property type="entry name" value="C2.B.2:_Mannosyl-3-phosphoglyc"/>
    <property type="match status" value="1"/>
</dbReference>
<evidence type="ECO:0000313" key="6">
    <source>
        <dbReference type="Proteomes" id="UP001165542"/>
    </source>
</evidence>
<evidence type="ECO:0000256" key="2">
    <source>
        <dbReference type="ARBA" id="ARBA00022801"/>
    </source>
</evidence>
<dbReference type="SUPFAM" id="SSF56784">
    <property type="entry name" value="HAD-like"/>
    <property type="match status" value="1"/>
</dbReference>
<feature type="domain" description="Sucrose phosphatase-like" evidence="4">
    <location>
        <begin position="123"/>
        <end position="282"/>
    </location>
</feature>
<organism evidence="5 6">
    <name type="scientific">Halomonas dongshanensis</name>
    <dbReference type="NCBI Taxonomy" id="2890835"/>
    <lineage>
        <taxon>Bacteria</taxon>
        <taxon>Pseudomonadati</taxon>
        <taxon>Pseudomonadota</taxon>
        <taxon>Gammaproteobacteria</taxon>
        <taxon>Oceanospirillales</taxon>
        <taxon>Halomonadaceae</taxon>
        <taxon>Halomonas</taxon>
    </lineage>
</organism>
<evidence type="ECO:0000313" key="5">
    <source>
        <dbReference type="EMBL" id="MCS2608876.1"/>
    </source>
</evidence>
<dbReference type="NCBIfam" id="TIGR01484">
    <property type="entry name" value="HAD-SF-IIB"/>
    <property type="match status" value="1"/>
</dbReference>
<dbReference type="InterPro" id="IPR006380">
    <property type="entry name" value="SPP-like_dom"/>
</dbReference>
<dbReference type="PANTHER" id="PTHR10000:SF8">
    <property type="entry name" value="HAD SUPERFAMILY HYDROLASE-LIKE, TYPE 3"/>
    <property type="match status" value="1"/>
</dbReference>
<dbReference type="Gene3D" id="3.30.980.20">
    <property type="entry name" value="Putative mannosyl-3-phosphoglycerate phosphatase, domain 2"/>
    <property type="match status" value="1"/>
</dbReference>
<accession>A0ABT2EBB8</accession>
<proteinExistence type="predicted"/>
<protein>
    <submittedName>
        <fullName evidence="5">HAD-IIB family hydrolase</fullName>
    </submittedName>
</protein>
<evidence type="ECO:0000256" key="3">
    <source>
        <dbReference type="ARBA" id="ARBA00022842"/>
    </source>
</evidence>
<dbReference type="GO" id="GO:0016787">
    <property type="term" value="F:hydrolase activity"/>
    <property type="evidence" value="ECO:0007669"/>
    <property type="project" value="UniProtKB-KW"/>
</dbReference>
<dbReference type="InterPro" id="IPR036412">
    <property type="entry name" value="HAD-like_sf"/>
</dbReference>
<comment type="caution">
    <text evidence="5">The sequence shown here is derived from an EMBL/GenBank/DDBJ whole genome shotgun (WGS) entry which is preliminary data.</text>
</comment>
<reference evidence="5" key="1">
    <citation type="submission" date="2021-11" db="EMBL/GenBank/DDBJ databases">
        <title>Halomonas sp., isolated from a coastal aquaculture zone in Dongshan Bay.</title>
        <authorList>
            <person name="Lin W."/>
        </authorList>
    </citation>
    <scope>NUCLEOTIDE SEQUENCE</scope>
    <source>
        <strain evidence="5">Yzlin-01</strain>
    </source>
</reference>
<gene>
    <name evidence="5" type="ORF">LLY24_06000</name>
</gene>
<dbReference type="Pfam" id="PF05116">
    <property type="entry name" value="S6PP"/>
    <property type="match status" value="1"/>
</dbReference>
<dbReference type="Proteomes" id="UP001165542">
    <property type="component" value="Unassembled WGS sequence"/>
</dbReference>
<dbReference type="SFLD" id="SFLDG01140">
    <property type="entry name" value="C2.B:_Phosphomannomutase_and_P"/>
    <property type="match status" value="1"/>
</dbReference>
<dbReference type="NCBIfam" id="TIGR01486">
    <property type="entry name" value="HAD-SF-IIB-MPGP"/>
    <property type="match status" value="1"/>
</dbReference>
<dbReference type="InterPro" id="IPR006379">
    <property type="entry name" value="HAD-SF_hydro_IIB"/>
</dbReference>
<dbReference type="InterPro" id="IPR023214">
    <property type="entry name" value="HAD_sf"/>
</dbReference>
<evidence type="ECO:0000259" key="4">
    <source>
        <dbReference type="Pfam" id="PF05116"/>
    </source>
</evidence>
<dbReference type="Pfam" id="PF08282">
    <property type="entry name" value="Hydrolase_3"/>
    <property type="match status" value="1"/>
</dbReference>
<keyword evidence="6" id="KW-1185">Reference proteome</keyword>
<dbReference type="SFLD" id="SFLDS00003">
    <property type="entry name" value="Haloacid_Dehalogenase"/>
    <property type="match status" value="1"/>
</dbReference>
<dbReference type="InterPro" id="IPR006381">
    <property type="entry name" value="HAD-SF-IIB-MPGP"/>
</dbReference>
<dbReference type="EMBL" id="JAJISC010000002">
    <property type="protein sequence ID" value="MCS2608876.1"/>
    <property type="molecule type" value="Genomic_DNA"/>
</dbReference>
<dbReference type="RefSeq" id="WP_259035381.1">
    <property type="nucleotide sequence ID" value="NZ_JAJISC010000002.1"/>
</dbReference>
<dbReference type="PANTHER" id="PTHR10000">
    <property type="entry name" value="PHOSPHOSERINE PHOSPHATASE"/>
    <property type="match status" value="1"/>
</dbReference>
<keyword evidence="3" id="KW-0460">Magnesium</keyword>
<keyword evidence="2 5" id="KW-0378">Hydrolase</keyword>
<name>A0ABT2EBB8_9GAMM</name>
<dbReference type="Gene3D" id="3.40.50.1000">
    <property type="entry name" value="HAD superfamily/HAD-like"/>
    <property type="match status" value="1"/>
</dbReference>
<evidence type="ECO:0000256" key="1">
    <source>
        <dbReference type="ARBA" id="ARBA00022723"/>
    </source>
</evidence>
<keyword evidence="1" id="KW-0479">Metal-binding</keyword>